<feature type="compositionally biased region" description="Pro residues" evidence="1">
    <location>
        <begin position="192"/>
        <end position="206"/>
    </location>
</feature>
<feature type="region of interest" description="Disordered" evidence="1">
    <location>
        <begin position="171"/>
        <end position="206"/>
    </location>
</feature>
<dbReference type="EMBL" id="KN817553">
    <property type="protein sequence ID" value="KJA22024.1"/>
    <property type="molecule type" value="Genomic_DNA"/>
</dbReference>
<dbReference type="AlphaFoldDB" id="A0A0D2NT13"/>
<keyword evidence="3" id="KW-1185">Reference proteome</keyword>
<protein>
    <submittedName>
        <fullName evidence="2">Uncharacterized protein</fullName>
    </submittedName>
</protein>
<evidence type="ECO:0000313" key="2">
    <source>
        <dbReference type="EMBL" id="KJA22024.1"/>
    </source>
</evidence>
<proteinExistence type="predicted"/>
<dbReference type="OrthoDB" id="433955at2759"/>
<name>A0A0D2NT13_HYPSF</name>
<dbReference type="Proteomes" id="UP000054270">
    <property type="component" value="Unassembled WGS sequence"/>
</dbReference>
<accession>A0A0D2NT13</accession>
<sequence length="278" mass="29638">MSPVLRPPVRALSALQDPVAEIYPSLVYNPSMRGSQRRRTYSPTAVRSNPDTEEANADELRMDAFERAYAIKWISVLVATLDYRSAVRHVHGTSAVGVLTRTLVFLAAHAPVRVAFTDTPFDTPLDNADYASVAARCWRGSGGGGGGGALVCLLELGAGLVNLVLATSMPGGARPDRRAKRTPSPRSCDAPLCPPAPAPAPPPPTPNLIIPLRATHSAELRTVEQVFAPPAAGVSGDDEAAMVLVIDHMQTLACTTETPGMEITYGYYRTGWERPAKV</sequence>
<reference evidence="3" key="1">
    <citation type="submission" date="2014-04" db="EMBL/GenBank/DDBJ databases">
        <title>Evolutionary Origins and Diversification of the Mycorrhizal Mutualists.</title>
        <authorList>
            <consortium name="DOE Joint Genome Institute"/>
            <consortium name="Mycorrhizal Genomics Consortium"/>
            <person name="Kohler A."/>
            <person name="Kuo A."/>
            <person name="Nagy L.G."/>
            <person name="Floudas D."/>
            <person name="Copeland A."/>
            <person name="Barry K.W."/>
            <person name="Cichocki N."/>
            <person name="Veneault-Fourrey C."/>
            <person name="LaButti K."/>
            <person name="Lindquist E.A."/>
            <person name="Lipzen A."/>
            <person name="Lundell T."/>
            <person name="Morin E."/>
            <person name="Murat C."/>
            <person name="Riley R."/>
            <person name="Ohm R."/>
            <person name="Sun H."/>
            <person name="Tunlid A."/>
            <person name="Henrissat B."/>
            <person name="Grigoriev I.V."/>
            <person name="Hibbett D.S."/>
            <person name="Martin F."/>
        </authorList>
    </citation>
    <scope>NUCLEOTIDE SEQUENCE [LARGE SCALE GENOMIC DNA]</scope>
    <source>
        <strain evidence="3">FD-334 SS-4</strain>
    </source>
</reference>
<gene>
    <name evidence="2" type="ORF">HYPSUDRAFT_202507</name>
</gene>
<evidence type="ECO:0000313" key="3">
    <source>
        <dbReference type="Proteomes" id="UP000054270"/>
    </source>
</evidence>
<dbReference type="STRING" id="945553.A0A0D2NT13"/>
<feature type="region of interest" description="Disordered" evidence="1">
    <location>
        <begin position="33"/>
        <end position="54"/>
    </location>
</feature>
<organism evidence="2 3">
    <name type="scientific">Hypholoma sublateritium (strain FD-334 SS-4)</name>
    <dbReference type="NCBI Taxonomy" id="945553"/>
    <lineage>
        <taxon>Eukaryota</taxon>
        <taxon>Fungi</taxon>
        <taxon>Dikarya</taxon>
        <taxon>Basidiomycota</taxon>
        <taxon>Agaricomycotina</taxon>
        <taxon>Agaricomycetes</taxon>
        <taxon>Agaricomycetidae</taxon>
        <taxon>Agaricales</taxon>
        <taxon>Agaricineae</taxon>
        <taxon>Strophariaceae</taxon>
        <taxon>Hypholoma</taxon>
    </lineage>
</organism>
<evidence type="ECO:0000256" key="1">
    <source>
        <dbReference type="SAM" id="MobiDB-lite"/>
    </source>
</evidence>